<evidence type="ECO:0000313" key="2">
    <source>
        <dbReference type="Proteomes" id="UP000327493"/>
    </source>
</evidence>
<dbReference type="AlphaFoldDB" id="A0A5J5CZ96"/>
<dbReference type="EMBL" id="VOFY01000014">
    <property type="protein sequence ID" value="KAA8585930.1"/>
    <property type="molecule type" value="Genomic_DNA"/>
</dbReference>
<name>A0A5J5CZ96_9PERO</name>
<keyword evidence="2" id="KW-1185">Reference proteome</keyword>
<accession>A0A5J5CZ96</accession>
<comment type="caution">
    <text evidence="1">The sequence shown here is derived from an EMBL/GenBank/DDBJ whole genome shotgun (WGS) entry which is preliminary data.</text>
</comment>
<reference evidence="1 2" key="1">
    <citation type="submission" date="2019-08" db="EMBL/GenBank/DDBJ databases">
        <title>A chromosome-level genome assembly, high-density linkage maps, and genome scans reveal the genomic architecture of hybrid incompatibilities underlying speciation via character displacement in darters (Percidae: Etheostominae).</title>
        <authorList>
            <person name="Moran R.L."/>
            <person name="Catchen J.M."/>
            <person name="Fuller R.C."/>
        </authorList>
    </citation>
    <scope>NUCLEOTIDE SEQUENCE [LARGE SCALE GENOMIC DNA]</scope>
    <source>
        <strain evidence="1">EspeVRDwgs_2016</strain>
        <tissue evidence="1">Muscle</tissue>
    </source>
</reference>
<organism evidence="1 2">
    <name type="scientific">Etheostoma spectabile</name>
    <name type="common">orangethroat darter</name>
    <dbReference type="NCBI Taxonomy" id="54343"/>
    <lineage>
        <taxon>Eukaryota</taxon>
        <taxon>Metazoa</taxon>
        <taxon>Chordata</taxon>
        <taxon>Craniata</taxon>
        <taxon>Vertebrata</taxon>
        <taxon>Euteleostomi</taxon>
        <taxon>Actinopterygii</taxon>
        <taxon>Neopterygii</taxon>
        <taxon>Teleostei</taxon>
        <taxon>Neoteleostei</taxon>
        <taxon>Acanthomorphata</taxon>
        <taxon>Eupercaria</taxon>
        <taxon>Perciformes</taxon>
        <taxon>Percoidei</taxon>
        <taxon>Percidae</taxon>
        <taxon>Etheostomatinae</taxon>
        <taxon>Etheostoma</taxon>
    </lineage>
</organism>
<sequence>MVLVMRHWNVCVVGACLYLDTLLHIFVADRVTAFCYCLHLLSG</sequence>
<protein>
    <submittedName>
        <fullName evidence="1">Uncharacterized protein</fullName>
    </submittedName>
</protein>
<dbReference type="Proteomes" id="UP000327493">
    <property type="component" value="Chromosome 14"/>
</dbReference>
<evidence type="ECO:0000313" key="1">
    <source>
        <dbReference type="EMBL" id="KAA8585930.1"/>
    </source>
</evidence>
<proteinExistence type="predicted"/>
<gene>
    <name evidence="1" type="ORF">FQN60_007499</name>
</gene>